<dbReference type="InterPro" id="IPR040976">
    <property type="entry name" value="Pkinase_fungal"/>
</dbReference>
<gene>
    <name evidence="2" type="ORF">GFSPODELE1_LOCUS8603</name>
</gene>
<evidence type="ECO:0000313" key="2">
    <source>
        <dbReference type="EMBL" id="CAL1711988.1"/>
    </source>
</evidence>
<dbReference type="PANTHER" id="PTHR38248:SF2">
    <property type="entry name" value="FUNK1 11"/>
    <property type="match status" value="1"/>
</dbReference>
<organism evidence="2 3">
    <name type="scientific">Somion occarium</name>
    <dbReference type="NCBI Taxonomy" id="3059160"/>
    <lineage>
        <taxon>Eukaryota</taxon>
        <taxon>Fungi</taxon>
        <taxon>Dikarya</taxon>
        <taxon>Basidiomycota</taxon>
        <taxon>Agaricomycotina</taxon>
        <taxon>Agaricomycetes</taxon>
        <taxon>Polyporales</taxon>
        <taxon>Cerrenaceae</taxon>
        <taxon>Somion</taxon>
    </lineage>
</organism>
<proteinExistence type="predicted"/>
<dbReference type="EMBL" id="OZ037949">
    <property type="protein sequence ID" value="CAL1711988.1"/>
    <property type="molecule type" value="Genomic_DNA"/>
</dbReference>
<dbReference type="PANTHER" id="PTHR38248">
    <property type="entry name" value="FUNK1 6"/>
    <property type="match status" value="1"/>
</dbReference>
<dbReference type="Pfam" id="PF17667">
    <property type="entry name" value="Pkinase_fungal"/>
    <property type="match status" value="1"/>
</dbReference>
<reference evidence="3" key="1">
    <citation type="submission" date="2024-04" db="EMBL/GenBank/DDBJ databases">
        <authorList>
            <person name="Shaw F."/>
            <person name="Minotto A."/>
        </authorList>
    </citation>
    <scope>NUCLEOTIDE SEQUENCE [LARGE SCALE GENOMIC DNA]</scope>
</reference>
<keyword evidence="3" id="KW-1185">Reference proteome</keyword>
<accession>A0ABP1DY68</accession>
<feature type="domain" description="Fungal-type protein kinase" evidence="1">
    <location>
        <begin position="29"/>
        <end position="71"/>
    </location>
</feature>
<name>A0ABP1DY68_9APHY</name>
<evidence type="ECO:0000259" key="1">
    <source>
        <dbReference type="Pfam" id="PF17667"/>
    </source>
</evidence>
<dbReference type="Proteomes" id="UP001497453">
    <property type="component" value="Chromosome 6"/>
</dbReference>
<evidence type="ECO:0000313" key="3">
    <source>
        <dbReference type="Proteomes" id="UP001497453"/>
    </source>
</evidence>
<protein>
    <recommendedName>
        <fullName evidence="1">Fungal-type protein kinase domain-containing protein</fullName>
    </recommendedName>
</protein>
<sequence length="200" mass="22583">MYEIHEGIVYLILNDFNTSSVVDHKGEPTGATARHRTGTLPFMAVDILENPNSPHYFKHDIESIFYVAVWCTVKLPISAKMKTSISRRKQCLKNWEEGGAAAVADAKTRLVTRGVRALRFSEEFAPYSMWLCEVARILKDGQSAMDAVSDRRIIYGDKVDEDFDMETSDHYITYDKIKVAMDSGMKHVSRVIPDALTLSS</sequence>